<gene>
    <name evidence="2" type="ORF">RN001_008552</name>
</gene>
<dbReference type="Proteomes" id="UP001353858">
    <property type="component" value="Unassembled WGS sequence"/>
</dbReference>
<reference evidence="3" key="1">
    <citation type="submission" date="2023-01" db="EMBL/GenBank/DDBJ databases">
        <title>Key to firefly adult light organ development and bioluminescence: homeobox transcription factors regulate luciferase expression and transportation to peroxisome.</title>
        <authorList>
            <person name="Fu X."/>
        </authorList>
    </citation>
    <scope>NUCLEOTIDE SEQUENCE [LARGE SCALE GENOMIC DNA]</scope>
</reference>
<organism evidence="2 3">
    <name type="scientific">Aquatica leii</name>
    <dbReference type="NCBI Taxonomy" id="1421715"/>
    <lineage>
        <taxon>Eukaryota</taxon>
        <taxon>Metazoa</taxon>
        <taxon>Ecdysozoa</taxon>
        <taxon>Arthropoda</taxon>
        <taxon>Hexapoda</taxon>
        <taxon>Insecta</taxon>
        <taxon>Pterygota</taxon>
        <taxon>Neoptera</taxon>
        <taxon>Endopterygota</taxon>
        <taxon>Coleoptera</taxon>
        <taxon>Polyphaga</taxon>
        <taxon>Elateriformia</taxon>
        <taxon>Elateroidea</taxon>
        <taxon>Lampyridae</taxon>
        <taxon>Luciolinae</taxon>
        <taxon>Aquatica</taxon>
    </lineage>
</organism>
<protein>
    <submittedName>
        <fullName evidence="2">Uncharacterized protein</fullName>
    </submittedName>
</protein>
<sequence length="206" mass="23772">MVEIFSSFYYLFCDFVHLACVINVTLEVMFVGVEFHDDEGGGLALINEKWLTPRKNQTWWPPHKHSDKLNKSLRKGDTPQTDTWKLYKLKRSFFKERDFTKAQKKLKSAEYNSDIQTEAEVCIQKRKVKRPRRLEESDSSDDSVFETSPIFNKKTFIEKVSASTQLNEGVAVLKHCSSINLEQTDLSGSNNSPNYQDSTNTNGKFL</sequence>
<keyword evidence="3" id="KW-1185">Reference proteome</keyword>
<evidence type="ECO:0000313" key="3">
    <source>
        <dbReference type="Proteomes" id="UP001353858"/>
    </source>
</evidence>
<evidence type="ECO:0000313" key="2">
    <source>
        <dbReference type="EMBL" id="KAK4880406.1"/>
    </source>
</evidence>
<feature type="region of interest" description="Disordered" evidence="1">
    <location>
        <begin position="183"/>
        <end position="206"/>
    </location>
</feature>
<accession>A0AAN7PDF6</accession>
<dbReference type="EMBL" id="JARPUR010000003">
    <property type="protein sequence ID" value="KAK4880406.1"/>
    <property type="molecule type" value="Genomic_DNA"/>
</dbReference>
<evidence type="ECO:0000256" key="1">
    <source>
        <dbReference type="SAM" id="MobiDB-lite"/>
    </source>
</evidence>
<dbReference type="AlphaFoldDB" id="A0AAN7PDF6"/>
<proteinExistence type="predicted"/>
<name>A0AAN7PDF6_9COLE</name>
<comment type="caution">
    <text evidence="2">The sequence shown here is derived from an EMBL/GenBank/DDBJ whole genome shotgun (WGS) entry which is preliminary data.</text>
</comment>